<sequence>MDGIDYDIGIVGAGLAGLTAAIQLRKRGYSVVIFEKNSFPFHRVCGEYISFESWDYLTDCGIDLAGMTLPVIKKIQVSSLSGILLNADLDLGGFGISRYTIDGLLAMRAREIGVEVQDNCKVDHMEMCSDYYLIHSSTASVRVRMAIGAFGKRSNIDVYWKRDFISRKPNALNNYIGIKYHIKTSFPDDTIALHNFKNGYCGISKIEDNKYCLCYLTTASNLQDSGGIKEMEQRFLYKNTYLRQLFEQSEFQYTQPLSISQISFDTKEPVFARTPLVGDTCGMITPICGNGMSMAMHSGKLLTQLVDKYLQKQLSLDGMLAAYVEEWKKQFAVRLQTGRFVQSQLGKEWRTNLFISLLKKFPAITNRIMEKTHGRNF</sequence>
<evidence type="ECO:0000313" key="1">
    <source>
        <dbReference type="EMBL" id="PRD47935.1"/>
    </source>
</evidence>
<dbReference type="InterPro" id="IPR036188">
    <property type="entry name" value="FAD/NAD-bd_sf"/>
</dbReference>
<reference evidence="1 2" key="1">
    <citation type="submission" date="2018-02" db="EMBL/GenBank/DDBJ databases">
        <title>The draft genome of Sphingobacterium sp. 5JN-11.</title>
        <authorList>
            <person name="Liu L."/>
            <person name="Li L."/>
            <person name="Liang L."/>
            <person name="Zhang X."/>
            <person name="Wang T."/>
        </authorList>
    </citation>
    <scope>NUCLEOTIDE SEQUENCE [LARGE SCALE GENOMIC DNA]</scope>
    <source>
        <strain evidence="1 2">5JN-11</strain>
    </source>
</reference>
<dbReference type="RefSeq" id="WP_105716562.1">
    <property type="nucleotide sequence ID" value="NZ_PVBQ01000005.1"/>
</dbReference>
<organism evidence="1 2">
    <name type="scientific">Sphingobacterium haloxyli</name>
    <dbReference type="NCBI Taxonomy" id="2100533"/>
    <lineage>
        <taxon>Bacteria</taxon>
        <taxon>Pseudomonadati</taxon>
        <taxon>Bacteroidota</taxon>
        <taxon>Sphingobacteriia</taxon>
        <taxon>Sphingobacteriales</taxon>
        <taxon>Sphingobacteriaceae</taxon>
        <taxon>Sphingobacterium</taxon>
    </lineage>
</organism>
<dbReference type="PANTHER" id="PTHR42685:SF22">
    <property type="entry name" value="CONDITIONED MEDIUM FACTOR RECEPTOR 1"/>
    <property type="match status" value="1"/>
</dbReference>
<dbReference type="Pfam" id="PF13450">
    <property type="entry name" value="NAD_binding_8"/>
    <property type="match status" value="1"/>
</dbReference>
<dbReference type="Proteomes" id="UP000239711">
    <property type="component" value="Unassembled WGS sequence"/>
</dbReference>
<accession>A0A2S9J582</accession>
<dbReference type="PANTHER" id="PTHR42685">
    <property type="entry name" value="GERANYLGERANYL DIPHOSPHATE REDUCTASE"/>
    <property type="match status" value="1"/>
</dbReference>
<dbReference type="OrthoDB" id="1142316at2"/>
<dbReference type="PRINTS" id="PR00420">
    <property type="entry name" value="RNGMNOXGNASE"/>
</dbReference>
<protein>
    <submittedName>
        <fullName evidence="1">Pyridine nucleotide-disulfide oxidoreductase</fullName>
    </submittedName>
</protein>
<dbReference type="AlphaFoldDB" id="A0A2S9J582"/>
<evidence type="ECO:0000313" key="2">
    <source>
        <dbReference type="Proteomes" id="UP000239711"/>
    </source>
</evidence>
<gene>
    <name evidence="1" type="ORF">C5745_08490</name>
</gene>
<proteinExistence type="predicted"/>
<comment type="caution">
    <text evidence="1">The sequence shown here is derived from an EMBL/GenBank/DDBJ whole genome shotgun (WGS) entry which is preliminary data.</text>
</comment>
<keyword evidence="2" id="KW-1185">Reference proteome</keyword>
<dbReference type="EMBL" id="PVBQ01000005">
    <property type="protein sequence ID" value="PRD47935.1"/>
    <property type="molecule type" value="Genomic_DNA"/>
</dbReference>
<name>A0A2S9J582_9SPHI</name>
<dbReference type="Gene3D" id="3.50.50.60">
    <property type="entry name" value="FAD/NAD(P)-binding domain"/>
    <property type="match status" value="1"/>
</dbReference>
<dbReference type="SUPFAM" id="SSF51905">
    <property type="entry name" value="FAD/NAD(P)-binding domain"/>
    <property type="match status" value="1"/>
</dbReference>
<dbReference type="InterPro" id="IPR050407">
    <property type="entry name" value="Geranylgeranyl_reductase"/>
</dbReference>